<feature type="region of interest" description="Disordered" evidence="1">
    <location>
        <begin position="62"/>
        <end position="87"/>
    </location>
</feature>
<gene>
    <name evidence="2" type="ORF">M378DRAFT_181112</name>
</gene>
<dbReference type="Proteomes" id="UP000054549">
    <property type="component" value="Unassembled WGS sequence"/>
</dbReference>
<feature type="compositionally biased region" description="Acidic residues" evidence="1">
    <location>
        <begin position="175"/>
        <end position="191"/>
    </location>
</feature>
<evidence type="ECO:0000313" key="2">
    <source>
        <dbReference type="EMBL" id="KIL58823.1"/>
    </source>
</evidence>
<proteinExistence type="predicted"/>
<reference evidence="2 3" key="1">
    <citation type="submission" date="2014-04" db="EMBL/GenBank/DDBJ databases">
        <title>Evolutionary Origins and Diversification of the Mycorrhizal Mutualists.</title>
        <authorList>
            <consortium name="DOE Joint Genome Institute"/>
            <consortium name="Mycorrhizal Genomics Consortium"/>
            <person name="Kohler A."/>
            <person name="Kuo A."/>
            <person name="Nagy L.G."/>
            <person name="Floudas D."/>
            <person name="Copeland A."/>
            <person name="Barry K.W."/>
            <person name="Cichocki N."/>
            <person name="Veneault-Fourrey C."/>
            <person name="LaButti K."/>
            <person name="Lindquist E.A."/>
            <person name="Lipzen A."/>
            <person name="Lundell T."/>
            <person name="Morin E."/>
            <person name="Murat C."/>
            <person name="Riley R."/>
            <person name="Ohm R."/>
            <person name="Sun H."/>
            <person name="Tunlid A."/>
            <person name="Henrissat B."/>
            <person name="Grigoriev I.V."/>
            <person name="Hibbett D.S."/>
            <person name="Martin F."/>
        </authorList>
    </citation>
    <scope>NUCLEOTIDE SEQUENCE [LARGE SCALE GENOMIC DNA]</scope>
    <source>
        <strain evidence="2 3">Koide BX008</strain>
    </source>
</reference>
<feature type="region of interest" description="Disordered" evidence="1">
    <location>
        <begin position="150"/>
        <end position="203"/>
    </location>
</feature>
<evidence type="ECO:0000313" key="3">
    <source>
        <dbReference type="Proteomes" id="UP000054549"/>
    </source>
</evidence>
<accession>A0A0C2WRA1</accession>
<feature type="compositionally biased region" description="Acidic residues" evidence="1">
    <location>
        <begin position="155"/>
        <end position="164"/>
    </location>
</feature>
<protein>
    <submittedName>
        <fullName evidence="2">Uncharacterized protein</fullName>
    </submittedName>
</protein>
<name>A0A0C2WRA1_AMAMK</name>
<dbReference type="AlphaFoldDB" id="A0A0C2WRA1"/>
<evidence type="ECO:0000256" key="1">
    <source>
        <dbReference type="SAM" id="MobiDB-lite"/>
    </source>
</evidence>
<organism evidence="2 3">
    <name type="scientific">Amanita muscaria (strain Koide BX008)</name>
    <dbReference type="NCBI Taxonomy" id="946122"/>
    <lineage>
        <taxon>Eukaryota</taxon>
        <taxon>Fungi</taxon>
        <taxon>Dikarya</taxon>
        <taxon>Basidiomycota</taxon>
        <taxon>Agaricomycotina</taxon>
        <taxon>Agaricomycetes</taxon>
        <taxon>Agaricomycetidae</taxon>
        <taxon>Agaricales</taxon>
        <taxon>Pluteineae</taxon>
        <taxon>Amanitaceae</taxon>
        <taxon>Amanita</taxon>
    </lineage>
</organism>
<keyword evidence="3" id="KW-1185">Reference proteome</keyword>
<dbReference type="HOGENOM" id="CLU_1239845_0_0_1"/>
<sequence>MANEKEICPCGCKRKLSRATINRHLGGKGPGTLALHVLANTRTLQCRGKKSKASYSMKQVLLGKSSQRRKRPVKQKESAEETTPDSCEDLLEGEVLVQPDDAHILMNEPMPTVEPTDTLPDQGHVLSTARRSNRVAAKLVQVQQFRWGTGHAEFTQEEDEEEVGGVDMNGGDLPDREDDEEEEEDWDEDDWQNVMSAAPGQEGISTWDLLGEGFLKEASELGV</sequence>
<dbReference type="InParanoid" id="A0A0C2WRA1"/>
<dbReference type="EMBL" id="KN818329">
    <property type="protein sequence ID" value="KIL58823.1"/>
    <property type="molecule type" value="Genomic_DNA"/>
</dbReference>